<evidence type="ECO:0000256" key="6">
    <source>
        <dbReference type="SAM" id="Phobius"/>
    </source>
</evidence>
<feature type="region of interest" description="Disordered" evidence="5">
    <location>
        <begin position="624"/>
        <end position="646"/>
    </location>
</feature>
<dbReference type="InParanoid" id="A0A286U956"/>
<feature type="transmembrane region" description="Helical" evidence="6">
    <location>
        <begin position="65"/>
        <end position="87"/>
    </location>
</feature>
<dbReference type="OrthoDB" id="100006at2759"/>
<feature type="compositionally biased region" description="Basic and acidic residues" evidence="5">
    <location>
        <begin position="887"/>
        <end position="897"/>
    </location>
</feature>
<evidence type="ECO:0000256" key="2">
    <source>
        <dbReference type="ARBA" id="ARBA00022692"/>
    </source>
</evidence>
<feature type="region of interest" description="Disordered" evidence="5">
    <location>
        <begin position="336"/>
        <end position="466"/>
    </location>
</feature>
<feature type="region of interest" description="Disordered" evidence="5">
    <location>
        <begin position="533"/>
        <end position="553"/>
    </location>
</feature>
<feature type="compositionally biased region" description="Polar residues" evidence="5">
    <location>
        <begin position="439"/>
        <end position="455"/>
    </location>
</feature>
<keyword evidence="2 6" id="KW-0812">Transmembrane</keyword>
<feature type="transmembrane region" description="Helical" evidence="6">
    <location>
        <begin position="257"/>
        <end position="279"/>
    </location>
</feature>
<feature type="transmembrane region" description="Helical" evidence="6">
    <location>
        <begin position="139"/>
        <end position="159"/>
    </location>
</feature>
<feature type="transmembrane region" description="Helical" evidence="6">
    <location>
        <begin position="190"/>
        <end position="212"/>
    </location>
</feature>
<dbReference type="EMBL" id="NBII01000008">
    <property type="protein sequence ID" value="PAV16103.1"/>
    <property type="molecule type" value="Genomic_DNA"/>
</dbReference>
<dbReference type="PANTHER" id="PTHR23112">
    <property type="entry name" value="G PROTEIN-COUPLED RECEPTOR 157-RELATED"/>
    <property type="match status" value="1"/>
</dbReference>
<sequence>MDSLNSTTLSSGGATIVTIIAFTSAISICGILTFFLRALLHLFRPSNRSNDQKNSKEVLFFRTQLGVYSSSLLLSNMLNGIGGLFGFYWSKEGIIKPGPTCTAQGTFIQIGDFSGAYFTAIIAIHTFQSLVLHKRFPNWVAVFITVLGWSGAIAISTALTNVTTSRHGPFFNSLDLWCAISSGYTLEQFLAYYLPLIISAFVSASLFAIIYLRLRGTLIIGDGIKLNISPENVNRWATNPNGRDEYGYLLRTIIKSLLWFPFAYIILFLPITIAGLMRISGITNGTALLAIAGISASLVGLVNVLILINTLRILRSAINPRNATNGSESFFVPEAEERKLSPIEGPKPVSFNRETSEVASPAITPSSRHNYGRAFPPPVSRPTSPGSTSGNSSRLPPTPRSGRQQLPRRSEEGNEHAPTPEMRQAWLHHSRSSSSVDSTTALLRTPSSRNLGHTRSLSSSTAQSSENIQSMLVTPIIPHSELSERVESDFHLIHKRSRTASPAPAIIISRPTTPSESGLSPAPRATRADTLRNSVFDDSIPPVPPLPSNRSSTIAGVPADYIYTGNEGNALEYRGSSSRASKSSASPVPSTHSNRTSMDFDHEDYEIQHVNSREKLRPAISAVARTARPDPSSSQPQPSVFPEAGFSSVTSLPESVTNMSLDSHETEGEDSLHIGLRRRRQTQDTGVISSVALASLSTNIEIGQQLEGETGYPLLTESNEVVSSQRRLSGFPIVLSTGSLNTPDSIGADMYFGFDTLRPEAPTPTRMERVGFSLNENVTTKTTLIGLPSRNLKAGDIPTAKRRSPQLPSILDPDSTKSGLSQRQMSSQPRSSPVPVSGSRMNPGSEEDTKPLNQDDKIRGGKNSLRPSNSIGGASLHSRNSSWSSTLERRATSKVEMSKPTNTSNYF</sequence>
<dbReference type="STRING" id="2282107.A0A286U956"/>
<protein>
    <recommendedName>
        <fullName evidence="9">Glucose receptor Git3 N-terminal domain-containing protein</fullName>
    </recommendedName>
</protein>
<feature type="compositionally biased region" description="Low complexity" evidence="5">
    <location>
        <begin position="456"/>
        <end position="465"/>
    </location>
</feature>
<evidence type="ECO:0000256" key="1">
    <source>
        <dbReference type="ARBA" id="ARBA00004141"/>
    </source>
</evidence>
<proteinExistence type="predicted"/>
<dbReference type="Proteomes" id="UP000217199">
    <property type="component" value="Unassembled WGS sequence"/>
</dbReference>
<keyword evidence="8" id="KW-1185">Reference proteome</keyword>
<evidence type="ECO:0000313" key="8">
    <source>
        <dbReference type="Proteomes" id="UP000217199"/>
    </source>
</evidence>
<dbReference type="GO" id="GO:0005886">
    <property type="term" value="C:plasma membrane"/>
    <property type="evidence" value="ECO:0007669"/>
    <property type="project" value="TreeGrafter"/>
</dbReference>
<feature type="transmembrane region" description="Helical" evidence="6">
    <location>
        <begin position="12"/>
        <end position="40"/>
    </location>
</feature>
<dbReference type="PANTHER" id="PTHR23112:SF37">
    <property type="entry name" value="G PROTEIN-COUPLED RECEPTOR GPR1"/>
    <property type="match status" value="1"/>
</dbReference>
<name>A0A286U956_9AGAM</name>
<evidence type="ECO:0000256" key="4">
    <source>
        <dbReference type="ARBA" id="ARBA00023136"/>
    </source>
</evidence>
<feature type="compositionally biased region" description="Low complexity" evidence="5">
    <location>
        <begin position="381"/>
        <end position="394"/>
    </location>
</feature>
<feature type="compositionally biased region" description="Low complexity" evidence="5">
    <location>
        <begin position="629"/>
        <end position="638"/>
    </location>
</feature>
<dbReference type="GO" id="GO:0004930">
    <property type="term" value="F:G protein-coupled receptor activity"/>
    <property type="evidence" value="ECO:0007669"/>
    <property type="project" value="TreeGrafter"/>
</dbReference>
<evidence type="ECO:0000256" key="5">
    <source>
        <dbReference type="SAM" id="MobiDB-lite"/>
    </source>
</evidence>
<evidence type="ECO:0000256" key="3">
    <source>
        <dbReference type="ARBA" id="ARBA00022989"/>
    </source>
</evidence>
<accession>A0A286U956</accession>
<dbReference type="Gene3D" id="1.20.1070.10">
    <property type="entry name" value="Rhodopsin 7-helix transmembrane proteins"/>
    <property type="match status" value="1"/>
</dbReference>
<feature type="region of interest" description="Disordered" evidence="5">
    <location>
        <begin position="785"/>
        <end position="907"/>
    </location>
</feature>
<evidence type="ECO:0000313" key="7">
    <source>
        <dbReference type="EMBL" id="PAV16103.1"/>
    </source>
</evidence>
<feature type="compositionally biased region" description="Basic and acidic residues" evidence="5">
    <location>
        <begin position="847"/>
        <end position="859"/>
    </location>
</feature>
<organism evidence="7 8">
    <name type="scientific">Pyrrhoderma noxium</name>
    <dbReference type="NCBI Taxonomy" id="2282107"/>
    <lineage>
        <taxon>Eukaryota</taxon>
        <taxon>Fungi</taxon>
        <taxon>Dikarya</taxon>
        <taxon>Basidiomycota</taxon>
        <taxon>Agaricomycotina</taxon>
        <taxon>Agaricomycetes</taxon>
        <taxon>Hymenochaetales</taxon>
        <taxon>Hymenochaetaceae</taxon>
        <taxon>Pyrrhoderma</taxon>
    </lineage>
</organism>
<keyword evidence="4 6" id="KW-0472">Membrane</keyword>
<feature type="region of interest" description="Disordered" evidence="5">
    <location>
        <begin position="573"/>
        <end position="601"/>
    </location>
</feature>
<feature type="compositionally biased region" description="Low complexity" evidence="5">
    <location>
        <begin position="821"/>
        <end position="841"/>
    </location>
</feature>
<feature type="compositionally biased region" description="Low complexity" evidence="5">
    <location>
        <begin position="576"/>
        <end position="593"/>
    </location>
</feature>
<comment type="caution">
    <text evidence="7">The sequence shown here is derived from an EMBL/GenBank/DDBJ whole genome shotgun (WGS) entry which is preliminary data.</text>
</comment>
<keyword evidence="3 6" id="KW-1133">Transmembrane helix</keyword>
<feature type="transmembrane region" description="Helical" evidence="6">
    <location>
        <begin position="107"/>
        <end position="127"/>
    </location>
</feature>
<gene>
    <name evidence="7" type="ORF">PNOK_0772300</name>
</gene>
<dbReference type="GO" id="GO:0007189">
    <property type="term" value="P:adenylate cyclase-activating G protein-coupled receptor signaling pathway"/>
    <property type="evidence" value="ECO:0007669"/>
    <property type="project" value="TreeGrafter"/>
</dbReference>
<reference evidence="7 8" key="1">
    <citation type="journal article" date="2017" name="Mol. Ecol.">
        <title>Comparative and population genomic landscape of Phellinus noxius: A hypervariable fungus causing root rot in trees.</title>
        <authorList>
            <person name="Chung C.L."/>
            <person name="Lee T.J."/>
            <person name="Akiba M."/>
            <person name="Lee H.H."/>
            <person name="Kuo T.H."/>
            <person name="Liu D."/>
            <person name="Ke H.M."/>
            <person name="Yokoi T."/>
            <person name="Roa M.B."/>
            <person name="Lu M.J."/>
            <person name="Chang Y.Y."/>
            <person name="Ann P.J."/>
            <person name="Tsai J.N."/>
            <person name="Chen C.Y."/>
            <person name="Tzean S.S."/>
            <person name="Ota Y."/>
            <person name="Hattori T."/>
            <person name="Sahashi N."/>
            <person name="Liou R.F."/>
            <person name="Kikuchi T."/>
            <person name="Tsai I.J."/>
        </authorList>
    </citation>
    <scope>NUCLEOTIDE SEQUENCE [LARGE SCALE GENOMIC DNA]</scope>
    <source>
        <strain evidence="7 8">FFPRI411160</strain>
    </source>
</reference>
<evidence type="ECO:0008006" key="9">
    <source>
        <dbReference type="Google" id="ProtNLM"/>
    </source>
</evidence>
<feature type="compositionally biased region" description="Polar residues" evidence="5">
    <location>
        <begin position="865"/>
        <end position="886"/>
    </location>
</feature>
<dbReference type="AlphaFoldDB" id="A0A286U956"/>
<feature type="transmembrane region" description="Helical" evidence="6">
    <location>
        <begin position="285"/>
        <end position="308"/>
    </location>
</feature>
<comment type="subcellular location">
    <subcellularLocation>
        <location evidence="1">Membrane</location>
        <topology evidence="1">Multi-pass membrane protein</topology>
    </subcellularLocation>
</comment>